<organism evidence="2 3">
    <name type="scientific">Necator americanus</name>
    <name type="common">Human hookworm</name>
    <dbReference type="NCBI Taxonomy" id="51031"/>
    <lineage>
        <taxon>Eukaryota</taxon>
        <taxon>Metazoa</taxon>
        <taxon>Ecdysozoa</taxon>
        <taxon>Nematoda</taxon>
        <taxon>Chromadorea</taxon>
        <taxon>Rhabditida</taxon>
        <taxon>Rhabditina</taxon>
        <taxon>Rhabditomorpha</taxon>
        <taxon>Strongyloidea</taxon>
        <taxon>Ancylostomatidae</taxon>
        <taxon>Bunostominae</taxon>
        <taxon>Necator</taxon>
    </lineage>
</organism>
<dbReference type="InterPro" id="IPR007822">
    <property type="entry name" value="LANC-like"/>
</dbReference>
<dbReference type="InterPro" id="IPR012341">
    <property type="entry name" value="6hp_glycosidase-like_sf"/>
</dbReference>
<keyword evidence="3" id="KW-1185">Reference proteome</keyword>
<dbReference type="PANTHER" id="PTHR12736">
    <property type="entry name" value="LANC-LIKE PROTEIN"/>
    <property type="match status" value="1"/>
</dbReference>
<dbReference type="EMBL" id="JAVFWL010000004">
    <property type="protein sequence ID" value="KAK6750397.1"/>
    <property type="molecule type" value="Genomic_DNA"/>
</dbReference>
<dbReference type="PRINTS" id="PR01951">
    <property type="entry name" value="LANCEUKARYTE"/>
</dbReference>
<dbReference type="Pfam" id="PF05147">
    <property type="entry name" value="LANC_like"/>
    <property type="match status" value="1"/>
</dbReference>
<comment type="caution">
    <text evidence="2">The sequence shown here is derived from an EMBL/GenBank/DDBJ whole genome shotgun (WGS) entry which is preliminary data.</text>
</comment>
<dbReference type="CDD" id="cd04794">
    <property type="entry name" value="euk_LANCL"/>
    <property type="match status" value="1"/>
</dbReference>
<gene>
    <name evidence="2" type="primary">Necator_chrIV.g15692</name>
    <name evidence="2" type="ORF">RB195_002397</name>
</gene>
<dbReference type="SUPFAM" id="SSF158745">
    <property type="entry name" value="LanC-like"/>
    <property type="match status" value="1"/>
</dbReference>
<reference evidence="2 3" key="1">
    <citation type="submission" date="2023-08" db="EMBL/GenBank/DDBJ databases">
        <title>A Necator americanus chromosomal reference genome.</title>
        <authorList>
            <person name="Ilik V."/>
            <person name="Petrzelkova K.J."/>
            <person name="Pardy F."/>
            <person name="Fuh T."/>
            <person name="Niatou-Singa F.S."/>
            <person name="Gouil Q."/>
            <person name="Baker L."/>
            <person name="Ritchie M.E."/>
            <person name="Jex A.R."/>
            <person name="Gazzola D."/>
            <person name="Li H."/>
            <person name="Toshio Fujiwara R."/>
            <person name="Zhan B."/>
            <person name="Aroian R.V."/>
            <person name="Pafco B."/>
            <person name="Schwarz E.M."/>
        </authorList>
    </citation>
    <scope>NUCLEOTIDE SEQUENCE [LARGE SCALE GENOMIC DNA]</scope>
    <source>
        <strain evidence="2 3">Aroian</strain>
        <tissue evidence="2">Whole animal</tissue>
    </source>
</reference>
<evidence type="ECO:0000256" key="1">
    <source>
        <dbReference type="ARBA" id="ARBA00007179"/>
    </source>
</evidence>
<dbReference type="InterPro" id="IPR020464">
    <property type="entry name" value="LanC-like_prot_euk"/>
</dbReference>
<protein>
    <recommendedName>
        <fullName evidence="4">Lanthionine synthetase C-like protein</fullName>
    </recommendedName>
</protein>
<evidence type="ECO:0000313" key="2">
    <source>
        <dbReference type="EMBL" id="KAK6750397.1"/>
    </source>
</evidence>
<dbReference type="Gene3D" id="1.50.10.10">
    <property type="match status" value="1"/>
</dbReference>
<dbReference type="Proteomes" id="UP001303046">
    <property type="component" value="Unassembled WGS sequence"/>
</dbReference>
<evidence type="ECO:0008006" key="4">
    <source>
        <dbReference type="Google" id="ProtNLM"/>
    </source>
</evidence>
<accession>A0ABR1DIU7</accession>
<dbReference type="PANTHER" id="PTHR12736:SF7">
    <property type="entry name" value="LANC-LIKE PROTEIN 3"/>
    <property type="match status" value="1"/>
</dbReference>
<comment type="similarity">
    <text evidence="1">Belongs to the LanC-like protein family.</text>
</comment>
<evidence type="ECO:0000313" key="3">
    <source>
        <dbReference type="Proteomes" id="UP001303046"/>
    </source>
</evidence>
<proteinExistence type="inferred from homology"/>
<dbReference type="SMART" id="SM01260">
    <property type="entry name" value="LANC_like"/>
    <property type="match status" value="1"/>
</dbReference>
<name>A0ABR1DIU7_NECAM</name>
<sequence>MITVPVQERSSVISSKLGCSQSNEKEQEQSELVEMGRYIKNPYVGKEATASQEVTEEWLERAVKTVADQIINRQIDDEEMQDVGPYTGLSGVAFALNKASPIVGSTARSTAEECWRYCERGSRRSSSRQARFLCGDLGLYVTQMGEPDQRQALVSKIEKLADVLAKEDYPSDEILVGRAGFLSGVLWIRKTIGPSLISNSCIQKVLSAMTLSGRRYSLQRKSPCPLMYEYHGTEYLGAAHGLAGILQMALGFYDLLSDSEERAVHESADWLISTQDDEGNFASSVKWIGRERGDDQLVHWCHGAPGVILLCLTMWKRYGDQKYFKAALHAGELIWNKGVLKKGPGICHGVGGNGYALLMLYRASGDEEWLQRARCFALMLLDRNIRALQRTPDSPFSLFEGLSGALCFLVDLMPENIDKAQFPLYPVPF</sequence>
<dbReference type="PRINTS" id="PR01950">
    <property type="entry name" value="LANCSUPER"/>
</dbReference>